<comment type="caution">
    <text evidence="1">The sequence shown here is derived from an EMBL/GenBank/DDBJ whole genome shotgun (WGS) entry which is preliminary data.</text>
</comment>
<dbReference type="EMBL" id="BSYO01000007">
    <property type="protein sequence ID" value="GMH07896.1"/>
    <property type="molecule type" value="Genomic_DNA"/>
</dbReference>
<organism evidence="1 2">
    <name type="scientific">Nepenthes gracilis</name>
    <name type="common">Slender pitcher plant</name>
    <dbReference type="NCBI Taxonomy" id="150966"/>
    <lineage>
        <taxon>Eukaryota</taxon>
        <taxon>Viridiplantae</taxon>
        <taxon>Streptophyta</taxon>
        <taxon>Embryophyta</taxon>
        <taxon>Tracheophyta</taxon>
        <taxon>Spermatophyta</taxon>
        <taxon>Magnoliopsida</taxon>
        <taxon>eudicotyledons</taxon>
        <taxon>Gunneridae</taxon>
        <taxon>Pentapetalae</taxon>
        <taxon>Caryophyllales</taxon>
        <taxon>Nepenthaceae</taxon>
        <taxon>Nepenthes</taxon>
    </lineage>
</organism>
<proteinExistence type="predicted"/>
<keyword evidence="2" id="KW-1185">Reference proteome</keyword>
<reference evidence="1" key="1">
    <citation type="submission" date="2023-05" db="EMBL/GenBank/DDBJ databases">
        <title>Nepenthes gracilis genome sequencing.</title>
        <authorList>
            <person name="Fukushima K."/>
        </authorList>
    </citation>
    <scope>NUCLEOTIDE SEQUENCE</scope>
    <source>
        <strain evidence="1">SING2019-196</strain>
    </source>
</reference>
<evidence type="ECO:0000313" key="1">
    <source>
        <dbReference type="EMBL" id="GMH07896.1"/>
    </source>
</evidence>
<gene>
    <name evidence="1" type="ORF">Nepgr_009736</name>
</gene>
<accession>A0AAD3SBU4</accession>
<name>A0AAD3SBU4_NEPGR</name>
<sequence>MGTPRRRSSCSHDYGFEFDFATNKTMAALLRRAFSVHGFFAFYTTSYSGFGIINNFDNSSSNPNGVLSEDEIRSHPACLSCYYSQDNINPMLPTPLLSKEEWRMQQRFRGGNGLPFEGFADWKTRGLADDDVDNSPLFLVQPGVSIKKKENAFLESGMVDSTNPSMQASTEWLHRGPEGRVVSGCAWMCVRRKSFAEILQVLYRPTRHVAFSDTSGNSDFHSVELSNLLEAKEGLHSGARAGLLTFQSQSSKNSCACPSAVGSSLTRNSTSEIQLVGRKWT</sequence>
<dbReference type="Proteomes" id="UP001279734">
    <property type="component" value="Unassembled WGS sequence"/>
</dbReference>
<evidence type="ECO:0000313" key="2">
    <source>
        <dbReference type="Proteomes" id="UP001279734"/>
    </source>
</evidence>
<dbReference type="AlphaFoldDB" id="A0AAD3SBU4"/>
<protein>
    <submittedName>
        <fullName evidence="1">Uncharacterized protein</fullName>
    </submittedName>
</protein>